<comment type="caution">
    <text evidence="3">The sequence shown here is derived from an EMBL/GenBank/DDBJ whole genome shotgun (WGS) entry which is preliminary data.</text>
</comment>
<protein>
    <submittedName>
        <fullName evidence="3">Monovalent cation/H(+) antiporter subunit G</fullName>
    </submittedName>
</protein>
<dbReference type="PANTHER" id="PTHR34703">
    <property type="entry name" value="ANTIPORTER SUBUNIT MNHG2-RELATED"/>
    <property type="match status" value="1"/>
</dbReference>
<evidence type="ECO:0000313" key="3">
    <source>
        <dbReference type="EMBL" id="HDX31918.1"/>
    </source>
</evidence>
<dbReference type="GO" id="GO:0015385">
    <property type="term" value="F:sodium:proton antiporter activity"/>
    <property type="evidence" value="ECO:0007669"/>
    <property type="project" value="TreeGrafter"/>
</dbReference>
<proteinExistence type="inferred from homology"/>
<dbReference type="NCBIfam" id="NF009314">
    <property type="entry name" value="PRK12674.1-2"/>
    <property type="match status" value="1"/>
</dbReference>
<reference evidence="3" key="1">
    <citation type="journal article" date="2020" name="mSystems">
        <title>Genome- and Community-Level Interaction Insights into Carbon Utilization and Element Cycling Functions of Hydrothermarchaeota in Hydrothermal Sediment.</title>
        <authorList>
            <person name="Zhou Z."/>
            <person name="Liu Y."/>
            <person name="Xu W."/>
            <person name="Pan J."/>
            <person name="Luo Z.H."/>
            <person name="Li M."/>
        </authorList>
    </citation>
    <scope>NUCLEOTIDE SEQUENCE [LARGE SCALE GENOMIC DNA]</scope>
    <source>
        <strain evidence="3">SpSt-289</strain>
    </source>
</reference>
<keyword evidence="2" id="KW-0472">Membrane</keyword>
<feature type="transmembrane region" description="Helical" evidence="2">
    <location>
        <begin position="6"/>
        <end position="27"/>
    </location>
</feature>
<evidence type="ECO:0000256" key="1">
    <source>
        <dbReference type="ARBA" id="ARBA00008404"/>
    </source>
</evidence>
<dbReference type="InterPro" id="IPR005133">
    <property type="entry name" value="PhaG_MnhG_YufB"/>
</dbReference>
<keyword evidence="2" id="KW-1133">Transmembrane helix</keyword>
<dbReference type="NCBIfam" id="TIGR01300">
    <property type="entry name" value="CPA3_mnhG_phaG"/>
    <property type="match status" value="1"/>
</dbReference>
<accession>A0A7C1FPJ7</accession>
<sequence length="112" mass="12307">MSPLEIFVVLLSAFGAFFMLVSAIGIVRLPDVFSRMHAGGKASTVGVSAMLLAAGFYFFEEFLFYRMILLIALLFATLPIATSAMSRAAYRTGPAKRKHLNYDDMANDVSEK</sequence>
<dbReference type="PANTHER" id="PTHR34703:SF1">
    <property type="entry name" value="ANTIPORTER SUBUNIT MNHG2-RELATED"/>
    <property type="match status" value="1"/>
</dbReference>
<feature type="transmembrane region" description="Helical" evidence="2">
    <location>
        <begin position="65"/>
        <end position="90"/>
    </location>
</feature>
<comment type="similarity">
    <text evidence="1">Belongs to the CPA3 antiporters (TC 2.A.63) subunit G family.</text>
</comment>
<organism evidence="3">
    <name type="scientific">Caldilinea aerophila</name>
    <dbReference type="NCBI Taxonomy" id="133453"/>
    <lineage>
        <taxon>Bacteria</taxon>
        <taxon>Bacillati</taxon>
        <taxon>Chloroflexota</taxon>
        <taxon>Caldilineae</taxon>
        <taxon>Caldilineales</taxon>
        <taxon>Caldilineaceae</taxon>
        <taxon>Caldilinea</taxon>
    </lineage>
</organism>
<name>A0A7C1FPJ7_9CHLR</name>
<keyword evidence="2" id="KW-0812">Transmembrane</keyword>
<dbReference type="AlphaFoldDB" id="A0A7C1FPJ7"/>
<dbReference type="EMBL" id="DSMG01000102">
    <property type="protein sequence ID" value="HDX31918.1"/>
    <property type="molecule type" value="Genomic_DNA"/>
</dbReference>
<dbReference type="Pfam" id="PF03334">
    <property type="entry name" value="PhaG_MnhG_YufB"/>
    <property type="match status" value="1"/>
</dbReference>
<evidence type="ECO:0000256" key="2">
    <source>
        <dbReference type="SAM" id="Phobius"/>
    </source>
</evidence>
<gene>
    <name evidence="3" type="ORF">ENQ20_10570</name>
</gene>